<dbReference type="SUPFAM" id="SSF52540">
    <property type="entry name" value="P-loop containing nucleoside triphosphate hydrolases"/>
    <property type="match status" value="1"/>
</dbReference>
<name>A0A1P8WP75_9PLAN</name>
<accession>A0A1P8WP75</accession>
<dbReference type="InterPro" id="IPR027417">
    <property type="entry name" value="P-loop_NTPase"/>
</dbReference>
<dbReference type="SUPFAM" id="SSF55464">
    <property type="entry name" value="Origin of replication-binding domain, RBD-like"/>
    <property type="match status" value="1"/>
</dbReference>
<dbReference type="Pfam" id="PF13604">
    <property type="entry name" value="AAA_30"/>
    <property type="match status" value="1"/>
</dbReference>
<reference evidence="3 4" key="1">
    <citation type="journal article" date="2016" name="Front. Microbiol.">
        <title>Fuerstia marisgermanicae gen. nov., sp. nov., an Unusual Member of the Phylum Planctomycetes from the German Wadden Sea.</title>
        <authorList>
            <person name="Kohn T."/>
            <person name="Heuer A."/>
            <person name="Jogler M."/>
            <person name="Vollmers J."/>
            <person name="Boedeker C."/>
            <person name="Bunk B."/>
            <person name="Rast P."/>
            <person name="Borchert D."/>
            <person name="Glockner I."/>
            <person name="Freese H.M."/>
            <person name="Klenk H.P."/>
            <person name="Overmann J."/>
            <person name="Kaster A.K."/>
            <person name="Rohde M."/>
            <person name="Wiegand S."/>
            <person name="Jogler C."/>
        </authorList>
    </citation>
    <scope>NUCLEOTIDE SEQUENCE [LARGE SCALE GENOMIC DNA]</scope>
    <source>
        <strain evidence="3 4">NH11</strain>
    </source>
</reference>
<evidence type="ECO:0000259" key="2">
    <source>
        <dbReference type="SMART" id="SM00382"/>
    </source>
</evidence>
<dbReference type="STRING" id="1891926.Fuma_05522"/>
<dbReference type="KEGG" id="fmr:Fuma_05522"/>
<organism evidence="3 4">
    <name type="scientific">Fuerstiella marisgermanici</name>
    <dbReference type="NCBI Taxonomy" id="1891926"/>
    <lineage>
        <taxon>Bacteria</taxon>
        <taxon>Pseudomonadati</taxon>
        <taxon>Planctomycetota</taxon>
        <taxon>Planctomycetia</taxon>
        <taxon>Planctomycetales</taxon>
        <taxon>Planctomycetaceae</taxon>
        <taxon>Fuerstiella</taxon>
    </lineage>
</organism>
<dbReference type="InterPro" id="IPR014059">
    <property type="entry name" value="TraI/TrwC_relax"/>
</dbReference>
<dbReference type="Gene3D" id="3.40.50.300">
    <property type="entry name" value="P-loop containing nucleotide triphosphate hydrolases"/>
    <property type="match status" value="1"/>
</dbReference>
<dbReference type="InterPro" id="IPR014862">
    <property type="entry name" value="TrwC"/>
</dbReference>
<dbReference type="RefSeq" id="WP_077026964.1">
    <property type="nucleotide sequence ID" value="NZ_CP017641.1"/>
</dbReference>
<protein>
    <submittedName>
        <fullName evidence="3">Multifunctional conjugation protein TraI</fullName>
    </submittedName>
</protein>
<evidence type="ECO:0000313" key="4">
    <source>
        <dbReference type="Proteomes" id="UP000187735"/>
    </source>
</evidence>
<evidence type="ECO:0000313" key="3">
    <source>
        <dbReference type="EMBL" id="APZ95859.1"/>
    </source>
</evidence>
<dbReference type="Pfam" id="PF08751">
    <property type="entry name" value="TrwC"/>
    <property type="match status" value="1"/>
</dbReference>
<dbReference type="NCBIfam" id="TIGR02686">
    <property type="entry name" value="relax_trwC"/>
    <property type="match status" value="1"/>
</dbReference>
<feature type="compositionally biased region" description="Pro residues" evidence="1">
    <location>
        <begin position="940"/>
        <end position="951"/>
    </location>
</feature>
<dbReference type="NCBIfam" id="NF041492">
    <property type="entry name" value="MobF"/>
    <property type="match status" value="1"/>
</dbReference>
<feature type="region of interest" description="Disordered" evidence="1">
    <location>
        <begin position="932"/>
        <end position="951"/>
    </location>
</feature>
<feature type="domain" description="AAA+ ATPase" evidence="2">
    <location>
        <begin position="434"/>
        <end position="576"/>
    </location>
</feature>
<keyword evidence="4" id="KW-1185">Reference proteome</keyword>
<sequence>MLTLTQSTSAAGTAKYFETLSAGDYYLGERVVALWRGKTAGRLGLTEGSELTKEQFMALLAGRNPANGKPLTQRKVKNRRPGMDMTLSVPKSVSLAFAINKDEAVLTAFRDAVNTTMAEDVEPLMHRRVRDGQYSGTKQRTQTGNMLWAGFEHKTSRPVGDLVDPQLHAHCFVFNVTEQDGQFYAAELEEIVRRKARLEAGFYARLAKNLEQSGYRTVRTRNPKTGRLSFEIEGIERSTIEKFSTRTKQIEEHATKHGITDAAQKAQLGKKLREKKDTGTPLDSLHVHWDSRLTDAERDAFRTLRGDDGKKQAGLISPEKAVRFALDHHFENESTVEEHQLVATALRYAVKQSPQAIEAALNHPDIIRQEKDALGASRRFVTTHVVLEQERFMIEFARDGRGTKKTLCPGTHEFQRDYLNSQQRAVVQHIRDSRDQTIVVTGGAGTGKTATMSEAAEAIGSAGKQVFACAPSTSATEVLKESGFAEAKTVEHLIRNTKLHDRLRDQVMLVDEAGLLDARSMTSLFQIAEKQNARIILVGDPRQHASPKRGESLTIIEKEAGLKIARLDKIQRQKGDYREAVELISRGNEIIDQETKATGLLAGFDKLYEMGKVIELRDEERHVKLAESYIEASERGKSTIVVAPTHAEGRAVTETIRERLRENGTIATEEKPVLQLRSLHLTNAEKSERYSYDQDGLIVQFHQNAKGGFTRGQRYRVVKTEGTLPGLVPFDKPKTTPRIIPTSQAERFEVYREDAIGLSVGDTVRFTLGGSGIDKKSRIANGRIDEIKAFQVNGDLVLKSGIVVSRNYGHLNHGFVVTSHSSQGHTRDIAIAAMGSDSLPAVNARQAYVTISRGRHDVKLFVDDKAAVRRAIQRAGTQLSATELMAKATGQQLSHETKRTADRTLAMEHRRRTLRDRVRRWWQSFGPRVGQAIANSRPVSPSPAPPELRRC</sequence>
<evidence type="ECO:0000256" key="1">
    <source>
        <dbReference type="SAM" id="MobiDB-lite"/>
    </source>
</evidence>
<dbReference type="OrthoDB" id="1826980at2"/>
<dbReference type="Proteomes" id="UP000187735">
    <property type="component" value="Chromosome"/>
</dbReference>
<dbReference type="SMART" id="SM00382">
    <property type="entry name" value="AAA"/>
    <property type="match status" value="1"/>
</dbReference>
<dbReference type="EMBL" id="CP017641">
    <property type="protein sequence ID" value="APZ95859.1"/>
    <property type="molecule type" value="Genomic_DNA"/>
</dbReference>
<dbReference type="InterPro" id="IPR003593">
    <property type="entry name" value="AAA+_ATPase"/>
</dbReference>
<dbReference type="AlphaFoldDB" id="A0A1P8WP75"/>
<proteinExistence type="predicted"/>
<gene>
    <name evidence="3" type="primary">traI_3</name>
    <name evidence="3" type="ORF">Fuma_05522</name>
</gene>